<dbReference type="AlphaFoldDB" id="A0A7N0ZU30"/>
<dbReference type="EnsemblPlants" id="Kaladp0034s0027.1.v1.1">
    <property type="protein sequence ID" value="Kaladp0034s0027.1.v1.1.CDS.1"/>
    <property type="gene ID" value="Kaladp0034s0027.v1.1"/>
</dbReference>
<organism evidence="3 4">
    <name type="scientific">Kalanchoe fedtschenkoi</name>
    <name type="common">Lavender scallops</name>
    <name type="synonym">South American air plant</name>
    <dbReference type="NCBI Taxonomy" id="63787"/>
    <lineage>
        <taxon>Eukaryota</taxon>
        <taxon>Viridiplantae</taxon>
        <taxon>Streptophyta</taxon>
        <taxon>Embryophyta</taxon>
        <taxon>Tracheophyta</taxon>
        <taxon>Spermatophyta</taxon>
        <taxon>Magnoliopsida</taxon>
        <taxon>eudicotyledons</taxon>
        <taxon>Gunneridae</taxon>
        <taxon>Pentapetalae</taxon>
        <taxon>Saxifragales</taxon>
        <taxon>Crassulaceae</taxon>
        <taxon>Kalanchoe</taxon>
    </lineage>
</organism>
<dbReference type="PANTHER" id="PTHR33124">
    <property type="entry name" value="TRANSCRIPTION FACTOR IBH1-LIKE 1"/>
    <property type="match status" value="1"/>
</dbReference>
<dbReference type="GO" id="GO:0006355">
    <property type="term" value="P:regulation of DNA-templated transcription"/>
    <property type="evidence" value="ECO:0007669"/>
    <property type="project" value="InterPro"/>
</dbReference>
<dbReference type="InterPro" id="IPR044660">
    <property type="entry name" value="IBH1-like"/>
</dbReference>
<keyword evidence="2" id="KW-0804">Transcription</keyword>
<evidence type="ECO:0000256" key="1">
    <source>
        <dbReference type="ARBA" id="ARBA00023015"/>
    </source>
</evidence>
<dbReference type="Proteomes" id="UP000594263">
    <property type="component" value="Unplaced"/>
</dbReference>
<evidence type="ECO:0000313" key="3">
    <source>
        <dbReference type="EnsemblPlants" id="Kaladp0034s0027.1.v1.1.CDS.1"/>
    </source>
</evidence>
<evidence type="ECO:0000313" key="4">
    <source>
        <dbReference type="Proteomes" id="UP000594263"/>
    </source>
</evidence>
<keyword evidence="1" id="KW-0805">Transcription regulation</keyword>
<accession>A0A7N0ZU30</accession>
<reference evidence="3" key="1">
    <citation type="submission" date="2021-01" db="UniProtKB">
        <authorList>
            <consortium name="EnsemblPlants"/>
        </authorList>
    </citation>
    <scope>IDENTIFICATION</scope>
</reference>
<protein>
    <submittedName>
        <fullName evidence="3">Uncharacterized protein</fullName>
    </submittedName>
</protein>
<proteinExistence type="predicted"/>
<dbReference type="PANTHER" id="PTHR33124:SF9">
    <property type="entry name" value="TRANSCRIPTION FACTOR"/>
    <property type="match status" value="1"/>
</dbReference>
<evidence type="ECO:0000256" key="2">
    <source>
        <dbReference type="ARBA" id="ARBA00023163"/>
    </source>
</evidence>
<sequence>MELNKRIESSRLVSCSYKVKPLRLRKRKMMRTGKQHNQRVEGRAMRMKLRTLQRLIPGGVELSEANSLFVHTADYIMLLRFKISLLEALTSQIGNK</sequence>
<name>A0A7N0ZU30_KALFE</name>
<keyword evidence="4" id="KW-1185">Reference proteome</keyword>
<dbReference type="Gramene" id="Kaladp0034s0027.1.v1.1">
    <property type="protein sequence ID" value="Kaladp0034s0027.1.v1.1.CDS.1"/>
    <property type="gene ID" value="Kaladp0034s0027.v1.1"/>
</dbReference>